<sequence length="189" mass="21629">MKRKFVGIIFLATTVLAYSPLNSDVVHAQRKSVNKVVLSKEKKKQEQVIYSGDKVINKYLISYNQKNPDDVITPDMFDVYYHHGRKHDNQIKFFNKGGFEIVITNTIGNIEIVIDKSQGEQSLKTVDEFKAEFKKFAKASKKSVTDDELEQIWNDAFANYGHYSSKTLEVSLTSYDSKVERIMISGKTS</sequence>
<dbReference type="KEGG" id="srum:GPZ88_08280"/>
<gene>
    <name evidence="2" type="ORF">GPZ88_08280</name>
</gene>
<keyword evidence="1" id="KW-0732">Signal</keyword>
<dbReference type="Proteomes" id="UP000503166">
    <property type="component" value="Chromosome"/>
</dbReference>
<evidence type="ECO:0000313" key="3">
    <source>
        <dbReference type="Proteomes" id="UP000503166"/>
    </source>
</evidence>
<feature type="signal peptide" evidence="1">
    <location>
        <begin position="1"/>
        <end position="17"/>
    </location>
</feature>
<dbReference type="EMBL" id="CP046919">
    <property type="protein sequence ID" value="QIM47030.1"/>
    <property type="molecule type" value="Genomic_DNA"/>
</dbReference>
<evidence type="ECO:0000313" key="2">
    <source>
        <dbReference type="EMBL" id="QIM47030.1"/>
    </source>
</evidence>
<organism evidence="2 3">
    <name type="scientific">Streptococcus ruminicola</name>
    <dbReference type="NCBI Taxonomy" id="2686210"/>
    <lineage>
        <taxon>Bacteria</taxon>
        <taxon>Bacillati</taxon>
        <taxon>Bacillota</taxon>
        <taxon>Bacilli</taxon>
        <taxon>Lactobacillales</taxon>
        <taxon>Streptococcaceae</taxon>
        <taxon>Streptococcus</taxon>
    </lineage>
</organism>
<proteinExistence type="predicted"/>
<reference evidence="2 3" key="1">
    <citation type="submission" date="2019-12" db="EMBL/GenBank/DDBJ databases">
        <title>Complete genome sequence of Streptococcus sp. CNU G2 isolated frome Bos taurus coreanae.</title>
        <authorList>
            <person name="Park S.Y."/>
            <person name="Kim J.H."/>
            <person name="Seo S.W."/>
        </authorList>
    </citation>
    <scope>NUCLEOTIDE SEQUENCE [LARGE SCALE GENOMIC DNA]</scope>
    <source>
        <strain evidence="2 3">CNU G2</strain>
    </source>
</reference>
<evidence type="ECO:0000256" key="1">
    <source>
        <dbReference type="SAM" id="SignalP"/>
    </source>
</evidence>
<accession>A0A6G8I1P8</accession>
<feature type="chain" id="PRO_5038809229" evidence="1">
    <location>
        <begin position="18"/>
        <end position="189"/>
    </location>
</feature>
<name>A0A6G8I1P8_9STRE</name>
<protein>
    <submittedName>
        <fullName evidence="2">Uncharacterized protein</fullName>
    </submittedName>
</protein>
<dbReference type="RefSeq" id="WP_166044040.1">
    <property type="nucleotide sequence ID" value="NZ_CP046919.1"/>
</dbReference>
<dbReference type="AlphaFoldDB" id="A0A6G8I1P8"/>